<name>A0A9W7ADL0_9STRA</name>
<dbReference type="AlphaFoldDB" id="A0A9W7ADL0"/>
<proteinExistence type="predicted"/>
<keyword evidence="2" id="KW-1185">Reference proteome</keyword>
<accession>A0A9W7ADL0</accession>
<evidence type="ECO:0000313" key="2">
    <source>
        <dbReference type="Proteomes" id="UP001165122"/>
    </source>
</evidence>
<dbReference type="Gene3D" id="3.80.10.10">
    <property type="entry name" value="Ribonuclease Inhibitor"/>
    <property type="match status" value="1"/>
</dbReference>
<evidence type="ECO:0000313" key="1">
    <source>
        <dbReference type="EMBL" id="GMH65800.1"/>
    </source>
</evidence>
<dbReference type="Proteomes" id="UP001165122">
    <property type="component" value="Unassembled WGS sequence"/>
</dbReference>
<gene>
    <name evidence="1" type="ORF">TrLO_g14507</name>
</gene>
<dbReference type="PANTHER" id="PTHR45661:SF3">
    <property type="entry name" value="IG-LIKE DOMAIN-CONTAINING PROTEIN"/>
    <property type="match status" value="1"/>
</dbReference>
<dbReference type="SUPFAM" id="SSF52058">
    <property type="entry name" value="L domain-like"/>
    <property type="match status" value="1"/>
</dbReference>
<dbReference type="InterPro" id="IPR032675">
    <property type="entry name" value="LRR_dom_sf"/>
</dbReference>
<comment type="caution">
    <text evidence="1">The sequence shown here is derived from an EMBL/GenBank/DDBJ whole genome shotgun (WGS) entry which is preliminary data.</text>
</comment>
<dbReference type="PANTHER" id="PTHR45661">
    <property type="entry name" value="SURFACE ANTIGEN"/>
    <property type="match status" value="1"/>
</dbReference>
<dbReference type="InterPro" id="IPR026906">
    <property type="entry name" value="LRR_5"/>
</dbReference>
<dbReference type="Pfam" id="PF13306">
    <property type="entry name" value="LRR_5"/>
    <property type="match status" value="1"/>
</dbReference>
<dbReference type="EMBL" id="BRXW01000554">
    <property type="protein sequence ID" value="GMH65800.1"/>
    <property type="molecule type" value="Genomic_DNA"/>
</dbReference>
<sequence>MKILDSLQMLGYNVFYNSSKLVLSYIDVSDNGNDVTSQVVPYLHDQQRFAALEKMLAERDAEVATLTTEFVTLTTENSAQVTEIAALTSEVTALKIANAPAAPTAPTNDFISTIDFKRHFVEFVHIEMLLVLREVCKEWNEVVKDVVDESVESGAMIVHGGEDLQWSAAREERRKLVTQVVFLLNNIKVGDRACWCAVNLVVVDIPEGVESIGVWAFQWCSSLTTVSFPTTLKSINEYAFDECSSLDNVDLLHTNLQELGKQAFSFCSELKSMTIPDSLQTVGDNIFYGCFELVSSSIDIDDEYDDDDKTPEVITHLRSQQFN</sequence>
<protein>
    <submittedName>
        <fullName evidence="1">Uncharacterized protein</fullName>
    </submittedName>
</protein>
<reference evidence="2" key="1">
    <citation type="journal article" date="2023" name="Commun. Biol.">
        <title>Genome analysis of Parmales, the sister group of diatoms, reveals the evolutionary specialization of diatoms from phago-mixotrophs to photoautotrophs.</title>
        <authorList>
            <person name="Ban H."/>
            <person name="Sato S."/>
            <person name="Yoshikawa S."/>
            <person name="Yamada K."/>
            <person name="Nakamura Y."/>
            <person name="Ichinomiya M."/>
            <person name="Sato N."/>
            <person name="Blanc-Mathieu R."/>
            <person name="Endo H."/>
            <person name="Kuwata A."/>
            <person name="Ogata H."/>
        </authorList>
    </citation>
    <scope>NUCLEOTIDE SEQUENCE [LARGE SCALE GENOMIC DNA]</scope>
    <source>
        <strain evidence="2">NIES 3700</strain>
    </source>
</reference>
<dbReference type="InterPro" id="IPR053139">
    <property type="entry name" value="Surface_bspA-like"/>
</dbReference>
<organism evidence="1 2">
    <name type="scientific">Triparma laevis f. longispina</name>
    <dbReference type="NCBI Taxonomy" id="1714387"/>
    <lineage>
        <taxon>Eukaryota</taxon>
        <taxon>Sar</taxon>
        <taxon>Stramenopiles</taxon>
        <taxon>Ochrophyta</taxon>
        <taxon>Bolidophyceae</taxon>
        <taxon>Parmales</taxon>
        <taxon>Triparmaceae</taxon>
        <taxon>Triparma</taxon>
    </lineage>
</organism>